<proteinExistence type="inferred from homology"/>
<evidence type="ECO:0000256" key="2">
    <source>
        <dbReference type="SAM" id="MobiDB-lite"/>
    </source>
</evidence>
<keyword evidence="4" id="KW-1185">Reference proteome</keyword>
<feature type="compositionally biased region" description="Low complexity" evidence="2">
    <location>
        <begin position="299"/>
        <end position="318"/>
    </location>
</feature>
<name>A0A835JNA1_9ROSI</name>
<dbReference type="OrthoDB" id="1600564at2759"/>
<comment type="similarity">
    <text evidence="1">Belongs to the 'GDSL' lipolytic enzyme family.</text>
</comment>
<feature type="compositionally biased region" description="Basic and acidic residues" evidence="2">
    <location>
        <begin position="468"/>
        <end position="504"/>
    </location>
</feature>
<dbReference type="AlphaFoldDB" id="A0A835JNA1"/>
<dbReference type="GO" id="GO:0016788">
    <property type="term" value="F:hydrolase activity, acting on ester bonds"/>
    <property type="evidence" value="ECO:0007669"/>
    <property type="project" value="InterPro"/>
</dbReference>
<dbReference type="SUPFAM" id="SSF52266">
    <property type="entry name" value="SGNH hydrolase"/>
    <property type="match status" value="1"/>
</dbReference>
<dbReference type="EMBL" id="JADGMS010000010">
    <property type="protein sequence ID" value="KAF9673408.1"/>
    <property type="molecule type" value="Genomic_DNA"/>
</dbReference>
<comment type="caution">
    <text evidence="3">The sequence shown here is derived from an EMBL/GenBank/DDBJ whole genome shotgun (WGS) entry which is preliminary data.</text>
</comment>
<dbReference type="Proteomes" id="UP000657918">
    <property type="component" value="Unassembled WGS sequence"/>
</dbReference>
<organism evidence="3 4">
    <name type="scientific">Salix dunnii</name>
    <dbReference type="NCBI Taxonomy" id="1413687"/>
    <lineage>
        <taxon>Eukaryota</taxon>
        <taxon>Viridiplantae</taxon>
        <taxon>Streptophyta</taxon>
        <taxon>Embryophyta</taxon>
        <taxon>Tracheophyta</taxon>
        <taxon>Spermatophyta</taxon>
        <taxon>Magnoliopsida</taxon>
        <taxon>eudicotyledons</taxon>
        <taxon>Gunneridae</taxon>
        <taxon>Pentapetalae</taxon>
        <taxon>rosids</taxon>
        <taxon>fabids</taxon>
        <taxon>Malpighiales</taxon>
        <taxon>Salicaceae</taxon>
        <taxon>Saliceae</taxon>
        <taxon>Salix</taxon>
    </lineage>
</organism>
<sequence>MSKSWGKIGAWAADAEQAEEEERAAAAVSQSFPSLKEASGTAKPKKKKMTLNEFYSTSIGGGVESKGLTPDEMFRLPTGPKERSAEEMQHGRLGGGFSNYGRTGPASGHMRDRDDTDGSWGGGGGRRQFGGGFNDERRGPPPSRVSDYDQLSRADEVDNWAMAKKPLPSFDSGRQSRYGSLGGGAGDGGGSRADEVDNWAVGKKPFPARSSAFGSGFRDSGPDPDRRDRGGYREPERERPRLVLDPPRAEVVANEPVRTNKPNPFGAARPREDVLAEKGLDWKKLEMEWEAKKTSSLQSSGPTSAHSSRPSSAQSNRSEGPGLLQQGSENLVVKPRPRVNPFGEAKPRELLLQERGLDWMKIDRELEHRGVDRPETEEEKLLKEQIEHLKTELEKEFTTKVNQEPQQVSVDKLPSLMEIINEKERELEILVHDLDDKVRFGSKAIERPGSGAGRSSGFSERPPSRPGSFDESRSTEFMDRPQSRGKPDIWTRPADERRSFQGGRERGFLGSRDFDRYSGWRLQLLLVVSQQSSTSGTQTRTPVDCLQSSAKLLRRMESLISTTRLDVTVMAASSSTSSVLPHLSLFLLLTYTTIYFTDGLESAENGAKSFGLPYLSAYLDSVGSNFTHGANFATAGSTIRPQNSTLHQSGFSPISLDVQWNEFYDFHRRSQIIRSQGGVYKNLLPAAEDFSHALYTFDIGQNDLTSGYFSNMTSSEVKAYVPEVLDQFENIVSYIYGQGGRSFWIHNTGPFGCLAYVLERIPILAAEVDKAGCGAPFNEVARYFNRGLKKVVSQLRKKLPLAAITHVDVYSVKYKLISQARKHGFNESLRACCGHGGKYNYNRHLGCGAKKTVGGREIYVGKPCKDPSEWINWDGVHYTQAANKWIFDQIVDGSFSDPPVPLKMACHRQATPIDA</sequence>
<dbReference type="GO" id="GO:0003729">
    <property type="term" value="F:mRNA binding"/>
    <property type="evidence" value="ECO:0007669"/>
    <property type="project" value="TreeGrafter"/>
</dbReference>
<feature type="compositionally biased region" description="Basic and acidic residues" evidence="2">
    <location>
        <begin position="220"/>
        <end position="242"/>
    </location>
</feature>
<dbReference type="Pfam" id="PF00657">
    <property type="entry name" value="Lipase_GDSL"/>
    <property type="match status" value="1"/>
</dbReference>
<feature type="compositionally biased region" description="Basic and acidic residues" evidence="2">
    <location>
        <begin position="146"/>
        <end position="156"/>
    </location>
</feature>
<dbReference type="PANTHER" id="PTHR32091:SF20">
    <property type="entry name" value="EUKARYOTIC TRANSLATION INITIATION FACTOR 4B1"/>
    <property type="match status" value="1"/>
</dbReference>
<dbReference type="InterPro" id="IPR036514">
    <property type="entry name" value="SGNH_hydro_sf"/>
</dbReference>
<protein>
    <submittedName>
        <fullName evidence="3">Uncharacterized protein</fullName>
    </submittedName>
</protein>
<dbReference type="GO" id="GO:0003743">
    <property type="term" value="F:translation initiation factor activity"/>
    <property type="evidence" value="ECO:0007669"/>
    <property type="project" value="InterPro"/>
</dbReference>
<accession>A0A835JNA1</accession>
<dbReference type="CDD" id="cd01837">
    <property type="entry name" value="SGNH_plant_lipase_like"/>
    <property type="match status" value="1"/>
</dbReference>
<dbReference type="InterPro" id="IPR035669">
    <property type="entry name" value="SGNH_plant_lipase-like"/>
</dbReference>
<evidence type="ECO:0000256" key="1">
    <source>
        <dbReference type="ARBA" id="ARBA00008668"/>
    </source>
</evidence>
<evidence type="ECO:0000313" key="3">
    <source>
        <dbReference type="EMBL" id="KAF9673408.1"/>
    </source>
</evidence>
<dbReference type="PANTHER" id="PTHR32091">
    <property type="entry name" value="EUKARYOTIC TRANSLATION INITIATION FACTOR 4B"/>
    <property type="match status" value="1"/>
</dbReference>
<evidence type="ECO:0000313" key="4">
    <source>
        <dbReference type="Proteomes" id="UP000657918"/>
    </source>
</evidence>
<feature type="region of interest" description="Disordered" evidence="2">
    <location>
        <begin position="291"/>
        <end position="347"/>
    </location>
</feature>
<reference evidence="3 4" key="1">
    <citation type="submission" date="2020-10" db="EMBL/GenBank/DDBJ databases">
        <title>Plant Genome Project.</title>
        <authorList>
            <person name="Zhang R.-G."/>
        </authorList>
    </citation>
    <scope>NUCLEOTIDE SEQUENCE [LARGE SCALE GENOMIC DNA]</scope>
    <source>
        <strain evidence="3">FAFU-HL-1</strain>
        <tissue evidence="3">Leaf</tissue>
    </source>
</reference>
<dbReference type="InterPro" id="IPR001087">
    <property type="entry name" value="GDSL"/>
</dbReference>
<gene>
    <name evidence="3" type="ORF">SADUNF_Sadunf10G0021100</name>
</gene>
<feature type="compositionally biased region" description="Gly residues" evidence="2">
    <location>
        <begin position="119"/>
        <end position="133"/>
    </location>
</feature>
<dbReference type="Pfam" id="PF06273">
    <property type="entry name" value="eIF-4B"/>
    <property type="match status" value="1"/>
</dbReference>
<dbReference type="InterPro" id="IPR010433">
    <property type="entry name" value="EIF-4B_pln"/>
</dbReference>
<dbReference type="Gene3D" id="3.40.50.1110">
    <property type="entry name" value="SGNH hydrolase"/>
    <property type="match status" value="1"/>
</dbReference>
<feature type="region of interest" description="Disordered" evidence="2">
    <location>
        <begin position="1"/>
        <end position="273"/>
    </location>
</feature>
<feature type="compositionally biased region" description="Basic and acidic residues" evidence="2">
    <location>
        <begin position="80"/>
        <end position="90"/>
    </location>
</feature>
<feature type="region of interest" description="Disordered" evidence="2">
    <location>
        <begin position="444"/>
        <end position="504"/>
    </location>
</feature>
<feature type="compositionally biased region" description="Gly residues" evidence="2">
    <location>
        <begin position="180"/>
        <end position="191"/>
    </location>
</feature>